<comment type="similarity">
    <text evidence="3 11">Belongs to the FAD-dependent oxidoreductase 2 family. NadB subfamily.</text>
</comment>
<comment type="caution">
    <text evidence="14">The sequence shown here is derived from an EMBL/GenBank/DDBJ whole genome shotgun (WGS) entry which is preliminary data.</text>
</comment>
<keyword evidence="7 11" id="KW-0274">FAD</keyword>
<dbReference type="SUPFAM" id="SSF56425">
    <property type="entry name" value="Succinate dehydrogenase/fumarate reductase flavoprotein, catalytic domain"/>
    <property type="match status" value="1"/>
</dbReference>
<keyword evidence="5 11" id="KW-0285">Flavoprotein</keyword>
<organism evidence="14 15">
    <name type="scientific">Neptunitalea lumnitzerae</name>
    <dbReference type="NCBI Taxonomy" id="2965509"/>
    <lineage>
        <taxon>Bacteria</taxon>
        <taxon>Pseudomonadati</taxon>
        <taxon>Bacteroidota</taxon>
        <taxon>Flavobacteriia</taxon>
        <taxon>Flavobacteriales</taxon>
        <taxon>Flavobacteriaceae</taxon>
        <taxon>Neptunitalea</taxon>
    </lineage>
</organism>
<evidence type="ECO:0000313" key="15">
    <source>
        <dbReference type="Proteomes" id="UP001143543"/>
    </source>
</evidence>
<dbReference type="Pfam" id="PF02910">
    <property type="entry name" value="Succ_DH_flav_C"/>
    <property type="match status" value="1"/>
</dbReference>
<evidence type="ECO:0000256" key="9">
    <source>
        <dbReference type="ARBA" id="ARBA00048305"/>
    </source>
</evidence>
<dbReference type="SUPFAM" id="SSF46977">
    <property type="entry name" value="Succinate dehydrogenase/fumarate reductase flavoprotein C-terminal domain"/>
    <property type="match status" value="1"/>
</dbReference>
<dbReference type="EMBL" id="BRVO01000001">
    <property type="protein sequence ID" value="GLB48602.1"/>
    <property type="molecule type" value="Genomic_DNA"/>
</dbReference>
<dbReference type="PIRSF" id="PIRSF000171">
    <property type="entry name" value="SDHA_APRA_LASPO"/>
    <property type="match status" value="1"/>
</dbReference>
<evidence type="ECO:0000256" key="4">
    <source>
        <dbReference type="ARBA" id="ARBA00012173"/>
    </source>
</evidence>
<reference evidence="14" key="1">
    <citation type="submission" date="2022-07" db="EMBL/GenBank/DDBJ databases">
        <title>Taxonomy of Novel Oxalotrophic and Methylotrophic Bacteria.</title>
        <authorList>
            <person name="Sahin N."/>
            <person name="Tani A."/>
        </authorList>
    </citation>
    <scope>NUCLEOTIDE SEQUENCE</scope>
    <source>
        <strain evidence="14">Y10</strain>
    </source>
</reference>
<dbReference type="InterPro" id="IPR005288">
    <property type="entry name" value="NadB"/>
</dbReference>
<gene>
    <name evidence="14" type="ORF">Y10_09700</name>
</gene>
<name>A0ABQ5MGU2_9FLAO</name>
<dbReference type="RefSeq" id="WP_281764236.1">
    <property type="nucleotide sequence ID" value="NZ_BRVO01000001.1"/>
</dbReference>
<dbReference type="Gene3D" id="3.90.700.10">
    <property type="entry name" value="Succinate dehydrogenase/fumarate reductase flavoprotein, catalytic domain"/>
    <property type="match status" value="1"/>
</dbReference>
<comment type="subcellular location">
    <subcellularLocation>
        <location evidence="11">Cytoplasm</location>
    </subcellularLocation>
</comment>
<comment type="function">
    <text evidence="11">Catalyzes the oxidation of L-aspartate to iminoaspartate.</text>
</comment>
<dbReference type="PANTHER" id="PTHR42716">
    <property type="entry name" value="L-ASPARTATE OXIDASE"/>
    <property type="match status" value="1"/>
</dbReference>
<evidence type="ECO:0000256" key="2">
    <source>
        <dbReference type="ARBA" id="ARBA00004950"/>
    </source>
</evidence>
<dbReference type="EC" id="1.4.3.16" evidence="4 10"/>
<comment type="cofactor">
    <cofactor evidence="1 11">
        <name>FAD</name>
        <dbReference type="ChEBI" id="CHEBI:57692"/>
    </cofactor>
</comment>
<dbReference type="PANTHER" id="PTHR42716:SF2">
    <property type="entry name" value="L-ASPARTATE OXIDASE, CHLOROPLASTIC"/>
    <property type="match status" value="1"/>
</dbReference>
<dbReference type="Gene3D" id="3.50.50.60">
    <property type="entry name" value="FAD/NAD(P)-binding domain"/>
    <property type="match status" value="1"/>
</dbReference>
<dbReference type="InterPro" id="IPR037099">
    <property type="entry name" value="Fum_R/Succ_DH_flav-like_C_sf"/>
</dbReference>
<accession>A0ABQ5MGU2</accession>
<evidence type="ECO:0000259" key="13">
    <source>
        <dbReference type="Pfam" id="PF02910"/>
    </source>
</evidence>
<feature type="domain" description="Fumarate reductase/succinate dehydrogenase flavoprotein-like C-terminal" evidence="13">
    <location>
        <begin position="431"/>
        <end position="505"/>
    </location>
</feature>
<dbReference type="InterPro" id="IPR027477">
    <property type="entry name" value="Succ_DH/fumarate_Rdtase_cat_sf"/>
</dbReference>
<evidence type="ECO:0000313" key="14">
    <source>
        <dbReference type="EMBL" id="GLB48602.1"/>
    </source>
</evidence>
<dbReference type="NCBIfam" id="TIGR00551">
    <property type="entry name" value="nadB"/>
    <property type="match status" value="1"/>
</dbReference>
<keyword evidence="8 11" id="KW-0560">Oxidoreductase</keyword>
<comment type="catalytic activity">
    <reaction evidence="9">
        <text>L-aspartate + O2 = iminosuccinate + H2O2</text>
        <dbReference type="Rhea" id="RHEA:25876"/>
        <dbReference type="ChEBI" id="CHEBI:15379"/>
        <dbReference type="ChEBI" id="CHEBI:16240"/>
        <dbReference type="ChEBI" id="CHEBI:29991"/>
        <dbReference type="ChEBI" id="CHEBI:77875"/>
        <dbReference type="EC" id="1.4.3.16"/>
    </reaction>
    <physiologicalReaction direction="left-to-right" evidence="9">
        <dbReference type="Rhea" id="RHEA:25877"/>
    </physiologicalReaction>
</comment>
<dbReference type="SUPFAM" id="SSF51905">
    <property type="entry name" value="FAD/NAD(P)-binding domain"/>
    <property type="match status" value="1"/>
</dbReference>
<dbReference type="Gene3D" id="1.20.58.100">
    <property type="entry name" value="Fumarate reductase/succinate dehydrogenase flavoprotein-like, C-terminal domain"/>
    <property type="match status" value="1"/>
</dbReference>
<evidence type="ECO:0000256" key="10">
    <source>
        <dbReference type="NCBIfam" id="TIGR00551"/>
    </source>
</evidence>
<keyword evidence="15" id="KW-1185">Reference proteome</keyword>
<keyword evidence="6 11" id="KW-0662">Pyridine nucleotide biosynthesis</keyword>
<evidence type="ECO:0000256" key="1">
    <source>
        <dbReference type="ARBA" id="ARBA00001974"/>
    </source>
</evidence>
<protein>
    <recommendedName>
        <fullName evidence="4 10">L-aspartate oxidase</fullName>
        <ecNumber evidence="4 10">1.4.3.16</ecNumber>
    </recommendedName>
</protein>
<evidence type="ECO:0000256" key="6">
    <source>
        <dbReference type="ARBA" id="ARBA00022642"/>
    </source>
</evidence>
<feature type="domain" description="FAD-dependent oxidoreductase 2 FAD-binding" evidence="12">
    <location>
        <begin position="5"/>
        <end position="383"/>
    </location>
</feature>
<dbReference type="InterPro" id="IPR003953">
    <property type="entry name" value="FAD-dep_OxRdtase_2_FAD-bd"/>
</dbReference>
<dbReference type="PRINTS" id="PR00368">
    <property type="entry name" value="FADPNR"/>
</dbReference>
<dbReference type="InterPro" id="IPR015939">
    <property type="entry name" value="Fum_Rdtase/Succ_DH_flav-like_C"/>
</dbReference>
<sequence>MQQVDILIIGSGIAGLTYALKTANHFPDKSIVICTKADEIESNTKYAQGGIATVMNFEKDSFEKHIVDTLIAGDGHCDPEVVSLVVKEAPERISELIAWGTRFDKNTQGEYDYGLEGGHSHERILHYKDFTGLEIEQKLLKQIHNKQNIQLFTKHFALDLITTPVTKKCKGAYVLDVEKNAIIAFNAKVVMLASGGSGQAYLYTTNPAIATGDGIAMAHRAKANIKDMQFVQFHPTALYYDGFNPAFLISEAVRGFGAILRNKFGVAFMHKYDTRKELAPRDIVTRAIHEEMQETKSECVYLDATHLDAYEFRKHFPVITDTLESIGIDPQIDFIPVIPAAHYLCGGIAVNQHSETSISYLLACGECSCTGLHGANRLASNSLLEALVFAHRGYLKTVELLNNSISDPINYTYTRNKTVKNITTELEVVKKEIQEIMSKKVSIIRSNESLEKAESRLLYLQRVVDLFDKSYQTTPKLNEIRNLLTVALLITQQSIKQNENKGAYYNISLC</sequence>
<dbReference type="InterPro" id="IPR036188">
    <property type="entry name" value="FAD/NAD-bd_sf"/>
</dbReference>
<evidence type="ECO:0000256" key="11">
    <source>
        <dbReference type="RuleBase" id="RU362049"/>
    </source>
</evidence>
<dbReference type="Pfam" id="PF00890">
    <property type="entry name" value="FAD_binding_2"/>
    <property type="match status" value="1"/>
</dbReference>
<proteinExistence type="inferred from homology"/>
<evidence type="ECO:0000256" key="7">
    <source>
        <dbReference type="ARBA" id="ARBA00022827"/>
    </source>
</evidence>
<evidence type="ECO:0000259" key="12">
    <source>
        <dbReference type="Pfam" id="PF00890"/>
    </source>
</evidence>
<evidence type="ECO:0000256" key="8">
    <source>
        <dbReference type="ARBA" id="ARBA00023002"/>
    </source>
</evidence>
<evidence type="ECO:0000256" key="5">
    <source>
        <dbReference type="ARBA" id="ARBA00022630"/>
    </source>
</evidence>
<dbReference type="Proteomes" id="UP001143543">
    <property type="component" value="Unassembled WGS sequence"/>
</dbReference>
<comment type="pathway">
    <text evidence="2 11">Cofactor biosynthesis; NAD(+) biosynthesis; iminoaspartate from L-aspartate (oxidase route): step 1/1.</text>
</comment>
<evidence type="ECO:0000256" key="3">
    <source>
        <dbReference type="ARBA" id="ARBA00008562"/>
    </source>
</evidence>